<keyword evidence="2" id="KW-0547">Nucleotide-binding</keyword>
<dbReference type="NCBIfam" id="NF005054">
    <property type="entry name" value="PRK06462.1-4"/>
    <property type="match status" value="1"/>
</dbReference>
<comment type="caution">
    <text evidence="7">The sequence shown here is derived from an EMBL/GenBank/DDBJ whole genome shotgun (WGS) entry which is preliminary data.</text>
</comment>
<protein>
    <submittedName>
        <fullName evidence="7">Asparagine synthetase</fullName>
    </submittedName>
</protein>
<proteinExistence type="predicted"/>
<evidence type="ECO:0000256" key="1">
    <source>
        <dbReference type="ARBA" id="ARBA00022598"/>
    </source>
</evidence>
<keyword evidence="4" id="KW-0648">Protein biosynthesis</keyword>
<dbReference type="Gene3D" id="3.30.930.10">
    <property type="entry name" value="Bira Bifunctional Protein, Domain 2"/>
    <property type="match status" value="1"/>
</dbReference>
<evidence type="ECO:0000256" key="5">
    <source>
        <dbReference type="ARBA" id="ARBA00023146"/>
    </source>
</evidence>
<evidence type="ECO:0000256" key="2">
    <source>
        <dbReference type="ARBA" id="ARBA00022741"/>
    </source>
</evidence>
<keyword evidence="3" id="KW-0067">ATP-binding</keyword>
<dbReference type="GO" id="GO:0004816">
    <property type="term" value="F:asparagine-tRNA ligase activity"/>
    <property type="evidence" value="ECO:0007669"/>
    <property type="project" value="TreeGrafter"/>
</dbReference>
<evidence type="ECO:0000256" key="3">
    <source>
        <dbReference type="ARBA" id="ARBA00022840"/>
    </source>
</evidence>
<dbReference type="EMBL" id="DRTV01000181">
    <property type="protein sequence ID" value="HHF58286.1"/>
    <property type="molecule type" value="Genomic_DNA"/>
</dbReference>
<keyword evidence="5" id="KW-0030">Aminoacyl-tRNA synthetase</keyword>
<dbReference type="AlphaFoldDB" id="A0A7C5I4S9"/>
<dbReference type="Proteomes" id="UP000886014">
    <property type="component" value="Unassembled WGS sequence"/>
</dbReference>
<accession>A0A7C5I4S9</accession>
<reference evidence="7" key="1">
    <citation type="journal article" date="2020" name="mSystems">
        <title>Genome- and Community-Level Interaction Insights into Carbon Utilization and Element Cycling Functions of Hydrothermarchaeota in Hydrothermal Sediment.</title>
        <authorList>
            <person name="Zhou Z."/>
            <person name="Liu Y."/>
            <person name="Xu W."/>
            <person name="Pan J."/>
            <person name="Luo Z.H."/>
            <person name="Li M."/>
        </authorList>
    </citation>
    <scope>NUCLEOTIDE SEQUENCE [LARGE SCALE GENOMIC DNA]</scope>
    <source>
        <strain evidence="7">HyVt-94</strain>
    </source>
</reference>
<dbReference type="PANTHER" id="PTHR22594:SF48">
    <property type="entry name" value="ASPARAGINYL-TRNA SYNTHETASE-RELATED PROTEIN (N-TRUNCATION)"/>
    <property type="match status" value="1"/>
</dbReference>
<dbReference type="InterPro" id="IPR004364">
    <property type="entry name" value="Aa-tRNA-synt_II"/>
</dbReference>
<feature type="domain" description="Aminoacyl-transfer RNA synthetases class-II family profile" evidence="6">
    <location>
        <begin position="91"/>
        <end position="300"/>
    </location>
</feature>
<organism evidence="7">
    <name type="scientific">candidate division WOR-3 bacterium</name>
    <dbReference type="NCBI Taxonomy" id="2052148"/>
    <lineage>
        <taxon>Bacteria</taxon>
        <taxon>Bacteria division WOR-3</taxon>
    </lineage>
</organism>
<dbReference type="GO" id="GO:0006421">
    <property type="term" value="P:asparaginyl-tRNA aminoacylation"/>
    <property type="evidence" value="ECO:0007669"/>
    <property type="project" value="TreeGrafter"/>
</dbReference>
<dbReference type="InterPro" id="IPR045864">
    <property type="entry name" value="aa-tRNA-synth_II/BPL/LPL"/>
</dbReference>
<dbReference type="Pfam" id="PF00152">
    <property type="entry name" value="tRNA-synt_2"/>
    <property type="match status" value="1"/>
</dbReference>
<evidence type="ECO:0000256" key="4">
    <source>
        <dbReference type="ARBA" id="ARBA00022917"/>
    </source>
</evidence>
<dbReference type="SUPFAM" id="SSF55681">
    <property type="entry name" value="Class II aaRS and biotin synthetases"/>
    <property type="match status" value="1"/>
</dbReference>
<dbReference type="GO" id="GO:0005524">
    <property type="term" value="F:ATP binding"/>
    <property type="evidence" value="ECO:0007669"/>
    <property type="project" value="UniProtKB-KW"/>
</dbReference>
<dbReference type="PROSITE" id="PS50862">
    <property type="entry name" value="AA_TRNA_LIGASE_II"/>
    <property type="match status" value="1"/>
</dbReference>
<sequence>MEKTKEILCIRRHLLDKKTYMVNSLKSKIIFMLRAYLEGKGFIELFPVIASPITDPLSSPSEAVFFDVYGHRFQLTKSMIFHKQLSMLTFEKIYIFSPNFRIEPSEKATTSRHLLEFVQLDLEIREASREEVIDFIEEMLIYLFERIQQEEEISFFGRKLPRLKRPFPRITYSEAVKKYGDDFENRLSEKASQPVWVIDFPYQVREFYYREDPRTGTMVDFDLLYPEGFGEAISGGEREWRPERLKRMLMKKGIDLDFYDIYLSLIEEGIPPSAGFGIGIERLTRFLSGVKDIKFTRLFPKLPGRFGI</sequence>
<evidence type="ECO:0000259" key="6">
    <source>
        <dbReference type="PROSITE" id="PS50862"/>
    </source>
</evidence>
<dbReference type="InterPro" id="IPR006195">
    <property type="entry name" value="aa-tRNA-synth_II"/>
</dbReference>
<dbReference type="PANTHER" id="PTHR22594">
    <property type="entry name" value="ASPARTYL/LYSYL-TRNA SYNTHETASE"/>
    <property type="match status" value="1"/>
</dbReference>
<name>A0A7C5I4S9_UNCW3</name>
<evidence type="ECO:0000313" key="7">
    <source>
        <dbReference type="EMBL" id="HHF58286.1"/>
    </source>
</evidence>
<gene>
    <name evidence="7" type="ORF">ENL41_02555</name>
</gene>
<keyword evidence="1" id="KW-0436">Ligase</keyword>